<keyword evidence="2" id="KW-1185">Reference proteome</keyword>
<dbReference type="NCBIfam" id="NF033832">
    <property type="entry name" value="sce7726_fam"/>
    <property type="match status" value="1"/>
</dbReference>
<dbReference type="Proteomes" id="UP000006242">
    <property type="component" value="Unassembled WGS sequence"/>
</dbReference>
<reference evidence="1 2" key="1">
    <citation type="journal article" date="2011" name="J. Bacteriol.">
        <title>Genome sequence of Salinisphaera shabanensis, a gammaproteobacterium from the harsh, variable environment of the brine-seawater interface of the Shaban Deep in the Red Sea.</title>
        <authorList>
            <person name="Antunes A."/>
            <person name="Alam I."/>
            <person name="Bajic V.B."/>
            <person name="Stingl U."/>
        </authorList>
    </citation>
    <scope>NUCLEOTIDE SEQUENCE [LARGE SCALE GENOMIC DNA]</scope>
    <source>
        <strain evidence="1 2">E1L3A</strain>
    </source>
</reference>
<accession>U2FUS7</accession>
<dbReference type="STRING" id="1033802.SSPSH_001459"/>
<sequence length="301" mass="33586">MPRTRSPKPGSEKLAALSRLFSATVFRELSVRGQSKAFARLLKLADLESPPNKTVADGFDIAFESLKRSGDRDEYVYRSALTQKVLLGRHSLNTAAMLTEFRTGSCRADLVILNGTATVYEIKSERDSLNRLAAQVDEYRKVFASVNVIACNKHLDQILTVIPDDVGLLNLSDRFRIQVVREGAIAPWRISPTSIFDSLQSVEATKILQRLGIEVPAVPNTKKRQVLRSLFADLDPETLHGAVVRTLRDTRKQANFSHVLDNLPRSLHAAALTTPIKQQNYARLLEAVMTPLAVAKNWDRK</sequence>
<comment type="caution">
    <text evidence="1">The sequence shown here is derived from an EMBL/GenBank/DDBJ whole genome shotgun (WGS) entry which is preliminary data.</text>
</comment>
<dbReference type="EMBL" id="AFNV02000008">
    <property type="protein sequence ID" value="ERJ19689.1"/>
    <property type="molecule type" value="Genomic_DNA"/>
</dbReference>
<gene>
    <name evidence="1" type="primary">cll</name>
    <name evidence="1" type="ORF">SSPSH_001459</name>
</gene>
<reference evidence="1 2" key="2">
    <citation type="journal article" date="2013" name="PLoS ONE">
        <title>INDIGO - INtegrated Data Warehouse of MIcrobial GenOmes with Examples from the Red Sea Extremophiles.</title>
        <authorList>
            <person name="Alam I."/>
            <person name="Antunes A."/>
            <person name="Kamau A.A."/>
            <person name="Ba Alawi W."/>
            <person name="Kalkatawi M."/>
            <person name="Stingl U."/>
            <person name="Bajic V.B."/>
        </authorList>
    </citation>
    <scope>NUCLEOTIDE SEQUENCE [LARGE SCALE GENOMIC DNA]</scope>
    <source>
        <strain evidence="1 2">E1L3A</strain>
    </source>
</reference>
<dbReference type="RefSeq" id="WP_021031527.1">
    <property type="nucleotide sequence ID" value="NZ_AFNV02000008.1"/>
</dbReference>
<evidence type="ECO:0000313" key="2">
    <source>
        <dbReference type="Proteomes" id="UP000006242"/>
    </source>
</evidence>
<dbReference type="eggNOG" id="ENOG502Z7UD">
    <property type="taxonomic scope" value="Bacteria"/>
</dbReference>
<dbReference type="InterPro" id="IPR047729">
    <property type="entry name" value="Sce7726-like"/>
</dbReference>
<organism evidence="1 2">
    <name type="scientific">Salinisphaera shabanensis E1L3A</name>
    <dbReference type="NCBI Taxonomy" id="1033802"/>
    <lineage>
        <taxon>Bacteria</taxon>
        <taxon>Pseudomonadati</taxon>
        <taxon>Pseudomonadota</taxon>
        <taxon>Gammaproteobacteria</taxon>
        <taxon>Salinisphaerales</taxon>
        <taxon>Salinisphaeraceae</taxon>
        <taxon>Salinisphaera</taxon>
    </lineage>
</organism>
<name>U2FUS7_9GAMM</name>
<proteinExistence type="predicted"/>
<dbReference type="AlphaFoldDB" id="U2FUS7"/>
<evidence type="ECO:0000313" key="1">
    <source>
        <dbReference type="EMBL" id="ERJ19689.1"/>
    </source>
</evidence>
<protein>
    <submittedName>
        <fullName evidence="1">Phage-related protein Cll</fullName>
    </submittedName>
</protein>